<dbReference type="GeneID" id="93303732"/>
<dbReference type="PANTHER" id="PTHR45138:SF9">
    <property type="entry name" value="DIGUANYLATE CYCLASE DGCM-RELATED"/>
    <property type="match status" value="1"/>
</dbReference>
<feature type="transmembrane region" description="Helical" evidence="2">
    <location>
        <begin position="15"/>
        <end position="39"/>
    </location>
</feature>
<evidence type="ECO:0000259" key="3">
    <source>
        <dbReference type="PROSITE" id="PS50887"/>
    </source>
</evidence>
<dbReference type="PROSITE" id="PS51257">
    <property type="entry name" value="PROKAR_LIPOPROTEIN"/>
    <property type="match status" value="1"/>
</dbReference>
<comment type="caution">
    <text evidence="4">The sequence shown here is derived from an EMBL/GenBank/DDBJ whole genome shotgun (WGS) entry which is preliminary data.</text>
</comment>
<sequence>MDSREHKKKFNRVDVQVFIMTIVIVVISCSLIFLINYGLSYNNMIMDLKHRSTNLHDYLEKYLDADMFSELNVKEDDGLILYQNSRLRLEGARNAAGVRYLYTAKVTDKGQFIYLVDGLPTDSPDFRYVGDPIEAECIPDMKRALSGETVFPNEINKTTWGPVFISYFPMHDGDKVIGVLGIEFDATSQYNTYRLMKITTPIVLLLSCIAAAVVAVLMFRRISNPLYKDLSNTDMLTGLKNRNAFEVDLHNWDQYEGKKDLAILSFDLDRLKDVNDIYGHAKGDEYLILGSSIIGEALYGKYVLYRIGGDEFVAVIQNGKPEEVDGMFREIGVMAEQESKNQGFEVSISSGYAFYDPEQDKKLADTLRRSDAWMYRNKRKREYGIWEKEDRKKEDMIGEGNENDNREGERSEEDS</sequence>
<feature type="transmembrane region" description="Helical" evidence="2">
    <location>
        <begin position="198"/>
        <end position="219"/>
    </location>
</feature>
<dbReference type="Pfam" id="PF00990">
    <property type="entry name" value="GGDEF"/>
    <property type="match status" value="1"/>
</dbReference>
<dbReference type="InterPro" id="IPR029787">
    <property type="entry name" value="Nucleotide_cyclase"/>
</dbReference>
<evidence type="ECO:0000313" key="5">
    <source>
        <dbReference type="Proteomes" id="UP000095003"/>
    </source>
</evidence>
<dbReference type="PROSITE" id="PS50887">
    <property type="entry name" value="GGDEF"/>
    <property type="match status" value="1"/>
</dbReference>
<dbReference type="PATRIC" id="fig|1432052.3.peg.5149"/>
<evidence type="ECO:0000256" key="1">
    <source>
        <dbReference type="SAM" id="MobiDB-lite"/>
    </source>
</evidence>
<dbReference type="Proteomes" id="UP000095003">
    <property type="component" value="Unassembled WGS sequence"/>
</dbReference>
<dbReference type="GO" id="GO:0071111">
    <property type="term" value="F:cyclic-guanylate-specific phosphodiesterase activity"/>
    <property type="evidence" value="ECO:0007669"/>
    <property type="project" value="UniProtKB-EC"/>
</dbReference>
<dbReference type="InterPro" id="IPR043128">
    <property type="entry name" value="Rev_trsase/Diguanyl_cyclase"/>
</dbReference>
<dbReference type="PANTHER" id="PTHR45138">
    <property type="entry name" value="REGULATORY COMPONENTS OF SENSORY TRANSDUCTION SYSTEM"/>
    <property type="match status" value="1"/>
</dbReference>
<organism evidence="4 5">
    <name type="scientific">Eisenbergiella tayi</name>
    <dbReference type="NCBI Taxonomy" id="1432052"/>
    <lineage>
        <taxon>Bacteria</taxon>
        <taxon>Bacillati</taxon>
        <taxon>Bacillota</taxon>
        <taxon>Clostridia</taxon>
        <taxon>Lachnospirales</taxon>
        <taxon>Lachnospiraceae</taxon>
        <taxon>Eisenbergiella</taxon>
    </lineage>
</organism>
<dbReference type="Gene3D" id="3.30.70.270">
    <property type="match status" value="1"/>
</dbReference>
<dbReference type="SMART" id="SM00267">
    <property type="entry name" value="GGDEF"/>
    <property type="match status" value="1"/>
</dbReference>
<dbReference type="EC" id="3.1.4.52" evidence="4"/>
<dbReference type="GO" id="GO:0052621">
    <property type="term" value="F:diguanylate cyclase activity"/>
    <property type="evidence" value="ECO:0007669"/>
    <property type="project" value="TreeGrafter"/>
</dbReference>
<proteinExistence type="predicted"/>
<keyword evidence="2" id="KW-0812">Transmembrane</keyword>
<dbReference type="NCBIfam" id="TIGR00254">
    <property type="entry name" value="GGDEF"/>
    <property type="match status" value="1"/>
</dbReference>
<gene>
    <name evidence="4" type="primary">gmr_6</name>
    <name evidence="4" type="ORF">BEH84_04647</name>
</gene>
<keyword evidence="4" id="KW-0378">Hydrolase</keyword>
<dbReference type="RefSeq" id="WP_069158475.1">
    <property type="nucleotide sequence ID" value="NZ_DBFYTC010000193.1"/>
</dbReference>
<feature type="domain" description="GGDEF" evidence="3">
    <location>
        <begin position="259"/>
        <end position="388"/>
    </location>
</feature>
<dbReference type="SUPFAM" id="SSF55073">
    <property type="entry name" value="Nucleotide cyclase"/>
    <property type="match status" value="1"/>
</dbReference>
<dbReference type="AlphaFoldDB" id="A0A1E3ANE9"/>
<dbReference type="InterPro" id="IPR050469">
    <property type="entry name" value="Diguanylate_Cyclase"/>
</dbReference>
<protein>
    <submittedName>
        <fullName evidence="4">Cyclic di-GMP phosphodiesterase Gmr</fullName>
        <ecNumber evidence="4">3.1.4.52</ecNumber>
    </submittedName>
</protein>
<accession>A0A1E3ANE9</accession>
<keyword evidence="2" id="KW-1133">Transmembrane helix</keyword>
<feature type="region of interest" description="Disordered" evidence="1">
    <location>
        <begin position="391"/>
        <end position="415"/>
    </location>
</feature>
<keyword evidence="2" id="KW-0472">Membrane</keyword>
<dbReference type="InterPro" id="IPR000160">
    <property type="entry name" value="GGDEF_dom"/>
</dbReference>
<name>A0A1E3ANE9_9FIRM</name>
<dbReference type="EMBL" id="MCGI01000004">
    <property type="protein sequence ID" value="ODM10275.1"/>
    <property type="molecule type" value="Genomic_DNA"/>
</dbReference>
<evidence type="ECO:0000256" key="2">
    <source>
        <dbReference type="SAM" id="Phobius"/>
    </source>
</evidence>
<reference evidence="4 5" key="1">
    <citation type="submission" date="2016-07" db="EMBL/GenBank/DDBJ databases">
        <title>Characterization of isolates of Eisenbergiella tayi derived from blood cultures, using whole genome sequencing.</title>
        <authorList>
            <person name="Burdz T."/>
            <person name="Wiebe D."/>
            <person name="Huynh C."/>
            <person name="Bernard K."/>
        </authorList>
    </citation>
    <scope>NUCLEOTIDE SEQUENCE [LARGE SCALE GENOMIC DNA]</scope>
    <source>
        <strain evidence="4 5">NML 120489</strain>
    </source>
</reference>
<dbReference type="CDD" id="cd01949">
    <property type="entry name" value="GGDEF"/>
    <property type="match status" value="1"/>
</dbReference>
<evidence type="ECO:0000313" key="4">
    <source>
        <dbReference type="EMBL" id="ODM10275.1"/>
    </source>
</evidence>